<dbReference type="SMART" id="SM00421">
    <property type="entry name" value="HTH_LUXR"/>
    <property type="match status" value="1"/>
</dbReference>
<dbReference type="PROSITE" id="PS50110">
    <property type="entry name" value="RESPONSE_REGULATORY"/>
    <property type="match status" value="1"/>
</dbReference>
<keyword evidence="4" id="KW-0804">Transcription</keyword>
<accession>A0ABS6JI76</accession>
<dbReference type="Pfam" id="PF00072">
    <property type="entry name" value="Response_reg"/>
    <property type="match status" value="1"/>
</dbReference>
<dbReference type="Proteomes" id="UP000784880">
    <property type="component" value="Unassembled WGS sequence"/>
</dbReference>
<sequence>MSSLLKVVIADDHPVIRDGFTVLLSTDKDVEVLGTAKDGTEAVSLVCEMKPDVALLDLYMPEKNGIEALKEIKSTFPFTKVLILSSMVDDDVVIECLSHGASGILLKDWPTEKIIAAIKNSMTNQLVIPESFSSKLIDIWKETNMDSATSALRKKVQEIGIPLNKREEDVLLKVMEGKKNAEIAEELYLSIGTIKNYISSLYKKLGAATRDELMNYLSRHKKEEF</sequence>
<evidence type="ECO:0000256" key="1">
    <source>
        <dbReference type="ARBA" id="ARBA00022553"/>
    </source>
</evidence>
<name>A0ABS6JI76_9BACI</name>
<evidence type="ECO:0000256" key="4">
    <source>
        <dbReference type="ARBA" id="ARBA00023163"/>
    </source>
</evidence>
<proteinExistence type="predicted"/>
<comment type="caution">
    <text evidence="8">The sequence shown here is derived from an EMBL/GenBank/DDBJ whole genome shotgun (WGS) entry which is preliminary data.</text>
</comment>
<keyword evidence="2" id="KW-0805">Transcription regulation</keyword>
<dbReference type="CDD" id="cd06170">
    <property type="entry name" value="LuxR_C_like"/>
    <property type="match status" value="1"/>
</dbReference>
<evidence type="ECO:0000313" key="8">
    <source>
        <dbReference type="EMBL" id="MBU9712567.1"/>
    </source>
</evidence>
<evidence type="ECO:0000256" key="2">
    <source>
        <dbReference type="ARBA" id="ARBA00023015"/>
    </source>
</evidence>
<dbReference type="Pfam" id="PF00196">
    <property type="entry name" value="GerE"/>
    <property type="match status" value="1"/>
</dbReference>
<feature type="domain" description="Response regulatory" evidence="7">
    <location>
        <begin position="6"/>
        <end position="122"/>
    </location>
</feature>
<organism evidence="8 9">
    <name type="scientific">Evansella tamaricis</name>
    <dbReference type="NCBI Taxonomy" id="2069301"/>
    <lineage>
        <taxon>Bacteria</taxon>
        <taxon>Bacillati</taxon>
        <taxon>Bacillota</taxon>
        <taxon>Bacilli</taxon>
        <taxon>Bacillales</taxon>
        <taxon>Bacillaceae</taxon>
        <taxon>Evansella</taxon>
    </lineage>
</organism>
<evidence type="ECO:0000256" key="3">
    <source>
        <dbReference type="ARBA" id="ARBA00023125"/>
    </source>
</evidence>
<dbReference type="PANTHER" id="PTHR43214">
    <property type="entry name" value="TWO-COMPONENT RESPONSE REGULATOR"/>
    <property type="match status" value="1"/>
</dbReference>
<dbReference type="EMBL" id="JAHQCS010000102">
    <property type="protein sequence ID" value="MBU9712567.1"/>
    <property type="molecule type" value="Genomic_DNA"/>
</dbReference>
<dbReference type="PROSITE" id="PS00622">
    <property type="entry name" value="HTH_LUXR_1"/>
    <property type="match status" value="1"/>
</dbReference>
<dbReference type="CDD" id="cd17535">
    <property type="entry name" value="REC_NarL-like"/>
    <property type="match status" value="1"/>
</dbReference>
<dbReference type="SMART" id="SM00448">
    <property type="entry name" value="REC"/>
    <property type="match status" value="1"/>
</dbReference>
<feature type="modified residue" description="4-aspartylphosphate" evidence="5">
    <location>
        <position position="57"/>
    </location>
</feature>
<dbReference type="InterPro" id="IPR000792">
    <property type="entry name" value="Tscrpt_reg_LuxR_C"/>
</dbReference>
<keyword evidence="9" id="KW-1185">Reference proteome</keyword>
<evidence type="ECO:0000259" key="6">
    <source>
        <dbReference type="PROSITE" id="PS50043"/>
    </source>
</evidence>
<feature type="domain" description="HTH luxR-type" evidence="6">
    <location>
        <begin position="156"/>
        <end position="221"/>
    </location>
</feature>
<evidence type="ECO:0000256" key="5">
    <source>
        <dbReference type="PROSITE-ProRule" id="PRU00169"/>
    </source>
</evidence>
<protein>
    <submittedName>
        <fullName evidence="8">Response regulator transcription factor</fullName>
    </submittedName>
</protein>
<reference evidence="8 9" key="1">
    <citation type="submission" date="2021-06" db="EMBL/GenBank/DDBJ databases">
        <title>Bacillus sp. RD4P76, an endophyte from a halophyte.</title>
        <authorList>
            <person name="Sun J.-Q."/>
        </authorList>
    </citation>
    <scope>NUCLEOTIDE SEQUENCE [LARGE SCALE GENOMIC DNA]</scope>
    <source>
        <strain evidence="8 9">CGMCC 1.15917</strain>
    </source>
</reference>
<dbReference type="InterPro" id="IPR001789">
    <property type="entry name" value="Sig_transdc_resp-reg_receiver"/>
</dbReference>
<dbReference type="RefSeq" id="WP_217066745.1">
    <property type="nucleotide sequence ID" value="NZ_JAHQCS010000102.1"/>
</dbReference>
<dbReference type="InterPro" id="IPR039420">
    <property type="entry name" value="WalR-like"/>
</dbReference>
<dbReference type="InterPro" id="IPR058245">
    <property type="entry name" value="NreC/VraR/RcsB-like_REC"/>
</dbReference>
<evidence type="ECO:0000259" key="7">
    <source>
        <dbReference type="PROSITE" id="PS50110"/>
    </source>
</evidence>
<evidence type="ECO:0000313" key="9">
    <source>
        <dbReference type="Proteomes" id="UP000784880"/>
    </source>
</evidence>
<keyword evidence="1 5" id="KW-0597">Phosphoprotein</keyword>
<keyword evidence="3" id="KW-0238">DNA-binding</keyword>
<gene>
    <name evidence="8" type="ORF">KS419_12525</name>
</gene>
<dbReference type="PROSITE" id="PS50043">
    <property type="entry name" value="HTH_LUXR_2"/>
    <property type="match status" value="1"/>
</dbReference>
<dbReference type="PANTHER" id="PTHR43214:SF37">
    <property type="entry name" value="TRANSCRIPTIONAL REGULATORY PROTEIN YDFI"/>
    <property type="match status" value="1"/>
</dbReference>